<dbReference type="InterPro" id="IPR012504">
    <property type="entry name" value="Spore_YabP"/>
</dbReference>
<evidence type="ECO:0000313" key="1">
    <source>
        <dbReference type="EMBL" id="OTW45042.1"/>
    </source>
</evidence>
<dbReference type="InterPro" id="IPR038705">
    <property type="entry name" value="YabP_sf"/>
</dbReference>
<dbReference type="NCBIfam" id="TIGR02892">
    <property type="entry name" value="spore_yabP"/>
    <property type="match status" value="1"/>
</dbReference>
<proteinExistence type="predicted"/>
<dbReference type="Pfam" id="PF07873">
    <property type="entry name" value="YabP"/>
    <property type="match status" value="1"/>
</dbReference>
<name>A0A242W1Z8_BACTU</name>
<evidence type="ECO:0000313" key="2">
    <source>
        <dbReference type="Proteomes" id="UP000195152"/>
    </source>
</evidence>
<sequence>MYGGIYVNNGYSPMSSNQQNVSVEHDIIMRGRRVIDITGVKQVESFDSEEFLLETVMGFLTIRGQNLQMKNLDVEKGVVSIKGKVHEMLYIDENQGEKTKGFFSKLFK</sequence>
<dbReference type="Proteomes" id="UP000195152">
    <property type="component" value="Unassembled WGS sequence"/>
</dbReference>
<organism evidence="1 2">
    <name type="scientific">Bacillus thuringiensis serovar mexicanensis</name>
    <dbReference type="NCBI Taxonomy" id="180868"/>
    <lineage>
        <taxon>Bacteria</taxon>
        <taxon>Bacillati</taxon>
        <taxon>Bacillota</taxon>
        <taxon>Bacilli</taxon>
        <taxon>Bacillales</taxon>
        <taxon>Bacillaceae</taxon>
        <taxon>Bacillus</taxon>
        <taxon>Bacillus cereus group</taxon>
    </lineage>
</organism>
<dbReference type="GO" id="GO:0030435">
    <property type="term" value="P:sporulation resulting in formation of a cellular spore"/>
    <property type="evidence" value="ECO:0007669"/>
    <property type="project" value="InterPro"/>
</dbReference>
<gene>
    <name evidence="1" type="ORF">BK699_27905</name>
</gene>
<dbReference type="Gene3D" id="2.60.40.2000">
    <property type="match status" value="1"/>
</dbReference>
<reference evidence="1 2" key="1">
    <citation type="submission" date="2016-10" db="EMBL/GenBank/DDBJ databases">
        <title>Comparative genomics of Bacillus thuringiensis reveals a path to pathogens against multiple invertebrate hosts.</title>
        <authorList>
            <person name="Zheng J."/>
            <person name="Gao Q."/>
            <person name="Liu H."/>
            <person name="Peng D."/>
            <person name="Ruan L."/>
            <person name="Sun M."/>
        </authorList>
    </citation>
    <scope>NUCLEOTIDE SEQUENCE [LARGE SCALE GENOMIC DNA]</scope>
    <source>
        <strain evidence="1">BGSC 4AC1</strain>
    </source>
</reference>
<protein>
    <submittedName>
        <fullName evidence="1">Sporulation protein YabP</fullName>
    </submittedName>
</protein>
<dbReference type="PIRSF" id="PIRSF011576">
    <property type="entry name" value="YabP"/>
    <property type="match status" value="1"/>
</dbReference>
<dbReference type="EMBL" id="NFCF01000103">
    <property type="protein sequence ID" value="OTW45042.1"/>
    <property type="molecule type" value="Genomic_DNA"/>
</dbReference>
<comment type="caution">
    <text evidence="1">The sequence shown here is derived from an EMBL/GenBank/DDBJ whole genome shotgun (WGS) entry which is preliminary data.</text>
</comment>
<dbReference type="AlphaFoldDB" id="A0A242W1Z8"/>
<dbReference type="InterPro" id="IPR022476">
    <property type="entry name" value="Spore_YabP/YqfC"/>
</dbReference>
<accession>A0A242W1Z8</accession>